<comment type="subcellular location">
    <subcellularLocation>
        <location evidence="1">Cell inner membrane</location>
        <topology evidence="1">Multi-pass membrane protein</topology>
    </subcellularLocation>
</comment>
<name>A0A2P7RAY8_9GAMM</name>
<gene>
    <name evidence="8" type="ORF">C7H85_00790</name>
</gene>
<keyword evidence="4 7" id="KW-0812">Transmembrane</keyword>
<reference evidence="8 9" key="1">
    <citation type="submission" date="2018-03" db="EMBL/GenBank/DDBJ databases">
        <title>The draft genome of Zobellella sp. 59N8.</title>
        <authorList>
            <person name="Liu L."/>
            <person name="Li L."/>
            <person name="Zhang X."/>
            <person name="Liang L."/>
            <person name="Wang T."/>
        </authorList>
    </citation>
    <scope>NUCLEOTIDE SEQUENCE [LARGE SCALE GENOMIC DNA]</scope>
    <source>
        <strain evidence="8 9">59N8</strain>
    </source>
</reference>
<accession>A0A2P7RAY8</accession>
<feature type="transmembrane region" description="Helical" evidence="7">
    <location>
        <begin position="413"/>
        <end position="432"/>
    </location>
</feature>
<feature type="transmembrane region" description="Helical" evidence="7">
    <location>
        <begin position="52"/>
        <end position="74"/>
    </location>
</feature>
<dbReference type="NCBIfam" id="TIGR00797">
    <property type="entry name" value="matE"/>
    <property type="match status" value="1"/>
</dbReference>
<dbReference type="PIRSF" id="PIRSF006603">
    <property type="entry name" value="DinF"/>
    <property type="match status" value="1"/>
</dbReference>
<evidence type="ECO:0000256" key="6">
    <source>
        <dbReference type="ARBA" id="ARBA00023136"/>
    </source>
</evidence>
<comment type="caution">
    <text evidence="8">The sequence shown here is derived from an EMBL/GenBank/DDBJ whole genome shotgun (WGS) entry which is preliminary data.</text>
</comment>
<keyword evidence="2" id="KW-0813">Transport</keyword>
<keyword evidence="3" id="KW-1003">Cell membrane</keyword>
<proteinExistence type="predicted"/>
<dbReference type="InterPro" id="IPR051327">
    <property type="entry name" value="MATE_MepA_subfamily"/>
</dbReference>
<evidence type="ECO:0000313" key="8">
    <source>
        <dbReference type="EMBL" id="PSJ47408.1"/>
    </source>
</evidence>
<dbReference type="PANTHER" id="PTHR43823">
    <property type="entry name" value="SPORULATION PROTEIN YKVU"/>
    <property type="match status" value="1"/>
</dbReference>
<feature type="transmembrane region" description="Helical" evidence="7">
    <location>
        <begin position="265"/>
        <end position="284"/>
    </location>
</feature>
<keyword evidence="9" id="KW-1185">Reference proteome</keyword>
<feature type="transmembrane region" description="Helical" evidence="7">
    <location>
        <begin position="232"/>
        <end position="253"/>
    </location>
</feature>
<dbReference type="NCBIfam" id="NF007130">
    <property type="entry name" value="PRK09575.1"/>
    <property type="match status" value="1"/>
</dbReference>
<feature type="transmembrane region" description="Helical" evidence="7">
    <location>
        <begin position="86"/>
        <end position="108"/>
    </location>
</feature>
<dbReference type="RefSeq" id="WP_106727822.1">
    <property type="nucleotide sequence ID" value="NZ_PXYG01000001.1"/>
</dbReference>
<evidence type="ECO:0000256" key="7">
    <source>
        <dbReference type="SAM" id="Phobius"/>
    </source>
</evidence>
<dbReference type="OrthoDB" id="9806302at2"/>
<evidence type="ECO:0000256" key="3">
    <source>
        <dbReference type="ARBA" id="ARBA00022475"/>
    </source>
</evidence>
<dbReference type="GO" id="GO:0005886">
    <property type="term" value="C:plasma membrane"/>
    <property type="evidence" value="ECO:0007669"/>
    <property type="project" value="UniProtKB-SubCell"/>
</dbReference>
<evidence type="ECO:0000313" key="9">
    <source>
        <dbReference type="Proteomes" id="UP000240243"/>
    </source>
</evidence>
<dbReference type="EMBL" id="PXYG01000001">
    <property type="protein sequence ID" value="PSJ47408.1"/>
    <property type="molecule type" value="Genomic_DNA"/>
</dbReference>
<keyword evidence="5 7" id="KW-1133">Transmembrane helix</keyword>
<dbReference type="Proteomes" id="UP000240243">
    <property type="component" value="Unassembled WGS sequence"/>
</dbReference>
<dbReference type="InterPro" id="IPR048279">
    <property type="entry name" value="MdtK-like"/>
</dbReference>
<evidence type="ECO:0000256" key="1">
    <source>
        <dbReference type="ARBA" id="ARBA00004429"/>
    </source>
</evidence>
<evidence type="ECO:0000256" key="2">
    <source>
        <dbReference type="ARBA" id="ARBA00022448"/>
    </source>
</evidence>
<evidence type="ECO:0000256" key="4">
    <source>
        <dbReference type="ARBA" id="ARBA00022692"/>
    </source>
</evidence>
<sequence>MNLSSAPLQRAFWHYTLPSLAALLVSGTYQVVDGIFVGHFIGGDGLAGINLAWPWVGVMLATGMMIGIGTGAQASLAQGGGKRGRAALFVAQGLWLLPLLGLPLALVLTRSSPLFLVWQGAEGAAAAHAQNYLDLMAPATPLVIASVALPFLVRNLGAPRLATLALLLGAVGNILLDAVFIAWLQWGLTGAALATLLSEALVVVLCLGFVLSRHSRAPLDRRAWRWRPRAGTVLLGTGFSSMLMYLYLSLAVVLHNLLLLKHGQAVQVAAYGIAGYLMAFYYLAAEGVAGGMQPLVSYYQGAGQTARVRQTLRLACLVGVGGGVLLVLAMMAAPAWFASVFMGEDPALLAATTWAIRLHLWALFLDGFLVLAACWFQSLGLGRKATLITLGNMLIQLPFLALLPLWLGLDGVWLALPLSNVCLSLFAGWLLWRQWRRLAPGPAAATGERS</sequence>
<protein>
    <submittedName>
        <fullName evidence="8">Multidrug efflux protein</fullName>
    </submittedName>
</protein>
<feature type="transmembrane region" description="Helical" evidence="7">
    <location>
        <begin position="135"/>
        <end position="153"/>
    </location>
</feature>
<feature type="transmembrane region" description="Helical" evidence="7">
    <location>
        <begin position="358"/>
        <end position="376"/>
    </location>
</feature>
<dbReference type="Pfam" id="PF01554">
    <property type="entry name" value="MatE"/>
    <property type="match status" value="2"/>
</dbReference>
<feature type="transmembrane region" description="Helical" evidence="7">
    <location>
        <begin position="12"/>
        <end position="32"/>
    </location>
</feature>
<dbReference type="AlphaFoldDB" id="A0A2P7RAY8"/>
<dbReference type="InterPro" id="IPR002528">
    <property type="entry name" value="MATE_fam"/>
</dbReference>
<feature type="transmembrane region" description="Helical" evidence="7">
    <location>
        <begin position="314"/>
        <end position="338"/>
    </location>
</feature>
<dbReference type="PANTHER" id="PTHR43823:SF3">
    <property type="entry name" value="MULTIDRUG EXPORT PROTEIN MEPA"/>
    <property type="match status" value="1"/>
</dbReference>
<feature type="transmembrane region" description="Helical" evidence="7">
    <location>
        <begin position="192"/>
        <end position="211"/>
    </location>
</feature>
<feature type="transmembrane region" description="Helical" evidence="7">
    <location>
        <begin position="165"/>
        <end position="186"/>
    </location>
</feature>
<dbReference type="GO" id="GO:0042910">
    <property type="term" value="F:xenobiotic transmembrane transporter activity"/>
    <property type="evidence" value="ECO:0007669"/>
    <property type="project" value="InterPro"/>
</dbReference>
<feature type="transmembrane region" description="Helical" evidence="7">
    <location>
        <begin position="388"/>
        <end position="407"/>
    </location>
</feature>
<dbReference type="GO" id="GO:0015297">
    <property type="term" value="F:antiporter activity"/>
    <property type="evidence" value="ECO:0007669"/>
    <property type="project" value="InterPro"/>
</dbReference>
<organism evidence="8 9">
    <name type="scientific">Zobellella endophytica</name>
    <dbReference type="NCBI Taxonomy" id="2116700"/>
    <lineage>
        <taxon>Bacteria</taxon>
        <taxon>Pseudomonadati</taxon>
        <taxon>Pseudomonadota</taxon>
        <taxon>Gammaproteobacteria</taxon>
        <taxon>Aeromonadales</taxon>
        <taxon>Aeromonadaceae</taxon>
        <taxon>Zobellella</taxon>
    </lineage>
</organism>
<evidence type="ECO:0000256" key="5">
    <source>
        <dbReference type="ARBA" id="ARBA00022989"/>
    </source>
</evidence>
<keyword evidence="6 7" id="KW-0472">Membrane</keyword>